<dbReference type="EMBL" id="GL534668">
    <property type="protein sequence ID" value="EFQ91644.1"/>
    <property type="molecule type" value="Genomic_DNA"/>
</dbReference>
<dbReference type="InterPro" id="IPR020845">
    <property type="entry name" value="AMP-binding_CS"/>
</dbReference>
<dbReference type="GO" id="GO:0043041">
    <property type="term" value="P:amino acid activation for nonribosomal peptide biosynthetic process"/>
    <property type="evidence" value="ECO:0007669"/>
    <property type="project" value="TreeGrafter"/>
</dbReference>
<dbReference type="GO" id="GO:0016874">
    <property type="term" value="F:ligase activity"/>
    <property type="evidence" value="ECO:0007669"/>
    <property type="project" value="UniProtKB-KW"/>
</dbReference>
<dbReference type="Pfam" id="PF00501">
    <property type="entry name" value="AMP-binding"/>
    <property type="match status" value="1"/>
</dbReference>
<dbReference type="OrthoDB" id="416786at2759"/>
<dbReference type="SUPFAM" id="SSF56801">
    <property type="entry name" value="Acetyl-CoA synthetase-like"/>
    <property type="match status" value="1"/>
</dbReference>
<dbReference type="Proteomes" id="UP000001067">
    <property type="component" value="Unassembled WGS sequence"/>
</dbReference>
<reference evidence="3 4" key="1">
    <citation type="journal article" date="2010" name="Genome Biol.">
        <title>A first genome assembly of the barley fungal pathogen Pyrenophora teres f. teres.</title>
        <authorList>
            <person name="Ellwood S.R."/>
            <person name="Liu Z."/>
            <person name="Syme R.A."/>
            <person name="Lai Z."/>
            <person name="Hane J.K."/>
            <person name="Keiper F."/>
            <person name="Moffat C.S."/>
            <person name="Oliver R.P."/>
            <person name="Friesen T.L."/>
        </authorList>
    </citation>
    <scope>NUCLEOTIDE SEQUENCE [LARGE SCALE GENOMIC DNA]</scope>
    <source>
        <strain evidence="3 4">0-1</strain>
    </source>
</reference>
<dbReference type="PANTHER" id="PTHR45527:SF1">
    <property type="entry name" value="FATTY ACID SYNTHASE"/>
    <property type="match status" value="1"/>
</dbReference>
<evidence type="ECO:0000256" key="1">
    <source>
        <dbReference type="ARBA" id="ARBA00022598"/>
    </source>
</evidence>
<dbReference type="AlphaFoldDB" id="E3RRJ9"/>
<dbReference type="GO" id="GO:0005737">
    <property type="term" value="C:cytoplasm"/>
    <property type="evidence" value="ECO:0007669"/>
    <property type="project" value="TreeGrafter"/>
</dbReference>
<dbReference type="FunFam" id="3.40.50.980:FF:000001">
    <property type="entry name" value="Non-ribosomal peptide synthetase"/>
    <property type="match status" value="1"/>
</dbReference>
<feature type="domain" description="AMP-dependent synthetase/ligase" evidence="2">
    <location>
        <begin position="39"/>
        <end position="272"/>
    </location>
</feature>
<evidence type="ECO:0000259" key="2">
    <source>
        <dbReference type="Pfam" id="PF00501"/>
    </source>
</evidence>
<dbReference type="HOGENOM" id="CLU_831930_0_0_1"/>
<keyword evidence="4" id="KW-1185">Reference proteome</keyword>
<dbReference type="eggNOG" id="KOG1178">
    <property type="taxonomic scope" value="Eukaryota"/>
</dbReference>
<gene>
    <name evidence="3" type="ORF">PTT_11444</name>
</gene>
<evidence type="ECO:0000313" key="4">
    <source>
        <dbReference type="Proteomes" id="UP000001067"/>
    </source>
</evidence>
<dbReference type="KEGG" id="pte:PTT_11444"/>
<organism evidence="4">
    <name type="scientific">Pyrenophora teres f. teres (strain 0-1)</name>
    <name type="common">Barley net blotch fungus</name>
    <name type="synonym">Drechslera teres f. teres</name>
    <dbReference type="NCBI Taxonomy" id="861557"/>
    <lineage>
        <taxon>Eukaryota</taxon>
        <taxon>Fungi</taxon>
        <taxon>Dikarya</taxon>
        <taxon>Ascomycota</taxon>
        <taxon>Pezizomycotina</taxon>
        <taxon>Dothideomycetes</taxon>
        <taxon>Pleosporomycetidae</taxon>
        <taxon>Pleosporales</taxon>
        <taxon>Pleosporineae</taxon>
        <taxon>Pleosporaceae</taxon>
        <taxon>Pyrenophora</taxon>
    </lineage>
</organism>
<evidence type="ECO:0000313" key="3">
    <source>
        <dbReference type="EMBL" id="EFQ91644.1"/>
    </source>
</evidence>
<accession>E3RRJ9</accession>
<dbReference type="InterPro" id="IPR000873">
    <property type="entry name" value="AMP-dep_synth/lig_dom"/>
</dbReference>
<dbReference type="GO" id="GO:0031177">
    <property type="term" value="F:phosphopantetheine binding"/>
    <property type="evidence" value="ECO:0007669"/>
    <property type="project" value="TreeGrafter"/>
</dbReference>
<dbReference type="STRING" id="861557.E3RRJ9"/>
<dbReference type="PROSITE" id="PS00455">
    <property type="entry name" value="AMP_BINDING"/>
    <property type="match status" value="1"/>
</dbReference>
<dbReference type="PANTHER" id="PTHR45527">
    <property type="entry name" value="NONRIBOSOMAL PEPTIDE SYNTHETASE"/>
    <property type="match status" value="1"/>
</dbReference>
<dbReference type="GO" id="GO:0044550">
    <property type="term" value="P:secondary metabolite biosynthetic process"/>
    <property type="evidence" value="ECO:0007669"/>
    <property type="project" value="TreeGrafter"/>
</dbReference>
<sequence>MREPNLPLQDELTDQCLEAIWQWNSTVPEKTEWCIHGLFAEQAKARPNTPAIYAWDGEMTYGELDVLSTKLASHLVQLGVKPEDIVPLCFEKSMWTVVAMLAVLKAGGAFVPLDPDHPVSRHEEIFRQTGTKVLLTSAQYSAGWTSSSYYAVTVSGASLTQLPVAVDAPSPLVKPENAAYIVFTSGSTGVPKGVVLEHTAVATSCLVHGQEFGITGLSRVLQFASYTFDACIAEIITTLLCGGCICVPSDSDRRNSLAKAISTMDYDYWILVSFRLSRYSPLEENNLVLQTGIGGLAVFRRYTCMGQQNAVYFAQDILVSKALSLALSERRSLP</sequence>
<protein>
    <recommendedName>
        <fullName evidence="2">AMP-dependent synthetase/ligase domain-containing protein</fullName>
    </recommendedName>
</protein>
<dbReference type="Gene3D" id="3.40.50.980">
    <property type="match status" value="2"/>
</dbReference>
<name>E3RRJ9_PYRTT</name>
<keyword evidence="1" id="KW-0436">Ligase</keyword>
<proteinExistence type="predicted"/>